<evidence type="ECO:0000259" key="14">
    <source>
        <dbReference type="PROSITE" id="PS50109"/>
    </source>
</evidence>
<dbReference type="CDD" id="cd17546">
    <property type="entry name" value="REC_hyHK_CKI1_RcsC-like"/>
    <property type="match status" value="1"/>
</dbReference>
<keyword evidence="7 17" id="KW-0418">Kinase</keyword>
<name>A0A366FR51_9HYPH</name>
<feature type="transmembrane region" description="Helical" evidence="13">
    <location>
        <begin position="510"/>
        <end position="532"/>
    </location>
</feature>
<feature type="transmembrane region" description="Helical" evidence="13">
    <location>
        <begin position="419"/>
        <end position="435"/>
    </location>
</feature>
<dbReference type="InterPro" id="IPR002293">
    <property type="entry name" value="AA/rel_permease1"/>
</dbReference>
<feature type="transmembrane region" description="Helical" evidence="13">
    <location>
        <begin position="353"/>
        <end position="371"/>
    </location>
</feature>
<dbReference type="PANTHER" id="PTHR45339">
    <property type="entry name" value="HYBRID SIGNAL TRANSDUCTION HISTIDINE KINASE J"/>
    <property type="match status" value="1"/>
</dbReference>
<dbReference type="Pfam" id="PF13520">
    <property type="entry name" value="AA_permease_2"/>
    <property type="match status" value="1"/>
</dbReference>
<dbReference type="AlphaFoldDB" id="A0A366FR51"/>
<dbReference type="GO" id="GO:0022857">
    <property type="term" value="F:transmembrane transporter activity"/>
    <property type="evidence" value="ECO:0007669"/>
    <property type="project" value="InterPro"/>
</dbReference>
<dbReference type="InterPro" id="IPR036097">
    <property type="entry name" value="HisK_dim/P_sf"/>
</dbReference>
<feature type="domain" description="Histidine kinase" evidence="14">
    <location>
        <begin position="666"/>
        <end position="887"/>
    </location>
</feature>
<dbReference type="Gene3D" id="6.10.340.10">
    <property type="match status" value="1"/>
</dbReference>
<evidence type="ECO:0000313" key="17">
    <source>
        <dbReference type="EMBL" id="RBP17132.1"/>
    </source>
</evidence>
<dbReference type="CDD" id="cd00082">
    <property type="entry name" value="HisKA"/>
    <property type="match status" value="1"/>
</dbReference>
<evidence type="ECO:0000256" key="4">
    <source>
        <dbReference type="ARBA" id="ARBA00022553"/>
    </source>
</evidence>
<dbReference type="InterPro" id="IPR005467">
    <property type="entry name" value="His_kinase_dom"/>
</dbReference>
<dbReference type="InterPro" id="IPR003661">
    <property type="entry name" value="HisK_dim/P_dom"/>
</dbReference>
<feature type="transmembrane region" description="Helical" evidence="13">
    <location>
        <begin position="377"/>
        <end position="399"/>
    </location>
</feature>
<gene>
    <name evidence="17" type="ORF">DFR50_10317</name>
</gene>
<keyword evidence="12" id="KW-0175">Coiled coil</keyword>
<evidence type="ECO:0000256" key="8">
    <source>
        <dbReference type="ARBA" id="ARBA00022989"/>
    </source>
</evidence>
<dbReference type="InterPro" id="IPR036890">
    <property type="entry name" value="HATPase_C_sf"/>
</dbReference>
<keyword evidence="18" id="KW-1185">Reference proteome</keyword>
<evidence type="ECO:0000259" key="15">
    <source>
        <dbReference type="PROSITE" id="PS50110"/>
    </source>
</evidence>
<dbReference type="Pfam" id="PF00512">
    <property type="entry name" value="HisKA"/>
    <property type="match status" value="1"/>
</dbReference>
<feature type="domain" description="Response regulatory" evidence="15">
    <location>
        <begin position="902"/>
        <end position="1023"/>
    </location>
</feature>
<dbReference type="EC" id="2.7.13.3" evidence="3"/>
<feature type="transmembrane region" description="Helical" evidence="13">
    <location>
        <begin position="64"/>
        <end position="84"/>
    </location>
</feature>
<dbReference type="GO" id="GO:0016020">
    <property type="term" value="C:membrane"/>
    <property type="evidence" value="ECO:0007669"/>
    <property type="project" value="UniProtKB-SubCell"/>
</dbReference>
<evidence type="ECO:0000259" key="16">
    <source>
        <dbReference type="PROSITE" id="PS50885"/>
    </source>
</evidence>
<keyword evidence="9" id="KW-0902">Two-component regulatory system</keyword>
<dbReference type="PROSITE" id="PS50110">
    <property type="entry name" value="RESPONSE_REGULATORY"/>
    <property type="match status" value="2"/>
</dbReference>
<dbReference type="Gene3D" id="3.30.565.10">
    <property type="entry name" value="Histidine kinase-like ATPase, C-terminal domain"/>
    <property type="match status" value="1"/>
</dbReference>
<feature type="domain" description="Response regulatory" evidence="15">
    <location>
        <begin position="1047"/>
        <end position="1164"/>
    </location>
</feature>
<dbReference type="SMART" id="SM00448">
    <property type="entry name" value="REC"/>
    <property type="match status" value="1"/>
</dbReference>
<feature type="coiled-coil region" evidence="12">
    <location>
        <begin position="611"/>
        <end position="649"/>
    </location>
</feature>
<dbReference type="SUPFAM" id="SSF47384">
    <property type="entry name" value="Homodimeric domain of signal transducing histidine kinase"/>
    <property type="match status" value="1"/>
</dbReference>
<sequence>MQKALDAKALKDGSDLDAQPLRHHPRTIGWIGTAALAMGGSNQSLFLVAALFGGQGDIPGQGSASIILLAIGLLLSYAAAPGWIELVLMSPNRVGGIAAACSEAFKPYSVILSALAGVCYWWGWVPTCGLTALFSATAINQWALPQTPVPAIACGLVALFAAVNLAGIRWVTWLSIPIATVSATLAFVSMIAPVVAGTADWSSLGRLHLDMPFPGWFGGVTSMMAGLYLIGFAAPAFEAATCHVAETIDENRNVPRAVVAAAAMAAVFFVGLPVVWFCTLGAGPLTGDLGQALGPTFAPLFGALGKSAAIWFMMFNMFHGTMQPLAGAARTLSQLSDDGLLPRFLALRSRTDAPWAATLLTAAFSVLFLLIGDPIWLVAAANFTYLIGICLPNIAVWLLRRDAPEAARPWKAPRGTIELGVGAALVWLTSTLLGFEQFGLPTVVFGLVMAYSGAALFAWRKIEDRLRIGLPAFGPTLHVSLTGAMLLVLSMDAVGYLVAVDRIPPGEPALIAALEDIFVAVAVLTITVGIVLPGMIAQSASEVSAAALRLSSGVLREFSEAMHSLARGNLAGAHLETDIVPVVVRSRDELGTMAASFNTMQLEVKKAAVGLDGAREGLQAARAELTQANEQLRGEVREQERLAAELTASRDAAEAGNRSKAEFLAMISHELRTPLNGVIGMAGLLLDGTLDPRSRRYAETLRDAGDHLLQLINDLLDYSKIEADQLAFEDIAFDLETVVRAVLDLIAPRAHAKGLHLAKYISSDVPALLIGDPGRLRQVLNNLLGNALKFTETGTVSLEAHCVSADGDEALLEFAVRDTGIGIAPENLPLLFQLFTQVDSSISRRFGGTGLGLAICRTLVGRMGGTISAESAPGQGSTFRFTSRFKISSAPARDDDRLDGQRVLIVDAGDADRSAVGLQVAEFGARVDIVSDSGDAVSTLQRAAADGAPFDAALIHGAAPEFDADGLARAIGAGAGYPRLRLILTTTDDLTPAERMASEALFDVVLARPIRRNLLARALSRSQPTIAAPAAAEPPSSTPGSPAVKIRVLVAEDNPANQMVISAFLEKAGARVDLVGNGLEAVAAMRERPYDLVLMDVMMPELDGVSATREIRKLPGRAGRAPIVGLTANTTPKDHEDFLIAGMDRILTKPIRYQQIKTLVSEDKWMNDRRGSP</sequence>
<feature type="transmembrane region" description="Helical" evidence="13">
    <location>
        <begin position="216"/>
        <end position="237"/>
    </location>
</feature>
<comment type="caution">
    <text evidence="17">The sequence shown here is derived from an EMBL/GenBank/DDBJ whole genome shotgun (WGS) entry which is preliminary data.</text>
</comment>
<evidence type="ECO:0000256" key="12">
    <source>
        <dbReference type="SAM" id="Coils"/>
    </source>
</evidence>
<evidence type="ECO:0000256" key="10">
    <source>
        <dbReference type="ARBA" id="ARBA00023136"/>
    </source>
</evidence>
<dbReference type="Proteomes" id="UP000253529">
    <property type="component" value="Unassembled WGS sequence"/>
</dbReference>
<dbReference type="Gene3D" id="3.40.50.2300">
    <property type="match status" value="2"/>
</dbReference>
<dbReference type="GO" id="GO:0000155">
    <property type="term" value="F:phosphorelay sensor kinase activity"/>
    <property type="evidence" value="ECO:0007669"/>
    <property type="project" value="InterPro"/>
</dbReference>
<dbReference type="Pfam" id="PF00072">
    <property type="entry name" value="Response_reg"/>
    <property type="match status" value="1"/>
</dbReference>
<keyword evidence="4 11" id="KW-0597">Phosphoprotein</keyword>
<keyword evidence="5" id="KW-0808">Transferase</keyword>
<dbReference type="Gene3D" id="1.10.287.130">
    <property type="match status" value="1"/>
</dbReference>
<dbReference type="CDD" id="cd06225">
    <property type="entry name" value="HAMP"/>
    <property type="match status" value="1"/>
</dbReference>
<feature type="domain" description="HAMP" evidence="16">
    <location>
        <begin position="549"/>
        <end position="609"/>
    </location>
</feature>
<dbReference type="Pfam" id="PF02518">
    <property type="entry name" value="HATPase_c"/>
    <property type="match status" value="1"/>
</dbReference>
<dbReference type="InterPro" id="IPR004358">
    <property type="entry name" value="Sig_transdc_His_kin-like_C"/>
</dbReference>
<keyword evidence="8 13" id="KW-1133">Transmembrane helix</keyword>
<accession>A0A366FR51</accession>
<keyword evidence="6 13" id="KW-0812">Transmembrane</keyword>
<dbReference type="InterPro" id="IPR011006">
    <property type="entry name" value="CheY-like_superfamily"/>
</dbReference>
<dbReference type="PANTHER" id="PTHR45339:SF5">
    <property type="entry name" value="HISTIDINE KINASE"/>
    <property type="match status" value="1"/>
</dbReference>
<proteinExistence type="predicted"/>
<comment type="subcellular location">
    <subcellularLocation>
        <location evidence="2">Membrane</location>
        <topology evidence="2">Multi-pass membrane protein</topology>
    </subcellularLocation>
</comment>
<evidence type="ECO:0000256" key="11">
    <source>
        <dbReference type="PROSITE-ProRule" id="PRU00169"/>
    </source>
</evidence>
<feature type="transmembrane region" description="Helical" evidence="13">
    <location>
        <begin position="105"/>
        <end position="123"/>
    </location>
</feature>
<dbReference type="CDD" id="cd16922">
    <property type="entry name" value="HATPase_EvgS-ArcB-TorS-like"/>
    <property type="match status" value="1"/>
</dbReference>
<dbReference type="InterPro" id="IPR003594">
    <property type="entry name" value="HATPase_dom"/>
</dbReference>
<evidence type="ECO:0000256" key="6">
    <source>
        <dbReference type="ARBA" id="ARBA00022692"/>
    </source>
</evidence>
<evidence type="ECO:0000256" key="13">
    <source>
        <dbReference type="SAM" id="Phobius"/>
    </source>
</evidence>
<dbReference type="Gene3D" id="1.20.1740.10">
    <property type="entry name" value="Amino acid/polyamine transporter I"/>
    <property type="match status" value="1"/>
</dbReference>
<keyword evidence="10 13" id="KW-0472">Membrane</keyword>
<feature type="transmembrane region" description="Helical" evidence="13">
    <location>
        <begin position="143"/>
        <end position="163"/>
    </location>
</feature>
<feature type="transmembrane region" description="Helical" evidence="13">
    <location>
        <begin position="170"/>
        <end position="196"/>
    </location>
</feature>
<dbReference type="SUPFAM" id="SSF55874">
    <property type="entry name" value="ATPase domain of HSP90 chaperone/DNA topoisomerase II/histidine kinase"/>
    <property type="match status" value="1"/>
</dbReference>
<dbReference type="SMART" id="SM00387">
    <property type="entry name" value="HATPase_c"/>
    <property type="match status" value="1"/>
</dbReference>
<evidence type="ECO:0000256" key="5">
    <source>
        <dbReference type="ARBA" id="ARBA00022679"/>
    </source>
</evidence>
<comment type="caution">
    <text evidence="11">Lacks conserved residue(s) required for the propagation of feature annotation.</text>
</comment>
<feature type="modified residue" description="4-aspartylphosphate" evidence="11">
    <location>
        <position position="1096"/>
    </location>
</feature>
<reference evidence="17 18" key="1">
    <citation type="submission" date="2018-06" db="EMBL/GenBank/DDBJ databases">
        <title>Genomic Encyclopedia of Type Strains, Phase IV (KMG-IV): sequencing the most valuable type-strain genomes for metagenomic binning, comparative biology and taxonomic classification.</title>
        <authorList>
            <person name="Goeker M."/>
        </authorList>
    </citation>
    <scope>NUCLEOTIDE SEQUENCE [LARGE SCALE GENOMIC DNA]</scope>
    <source>
        <strain evidence="17 18">DSM 24875</strain>
    </source>
</reference>
<evidence type="ECO:0000256" key="9">
    <source>
        <dbReference type="ARBA" id="ARBA00023012"/>
    </source>
</evidence>
<evidence type="ECO:0000256" key="1">
    <source>
        <dbReference type="ARBA" id="ARBA00000085"/>
    </source>
</evidence>
<dbReference type="SMART" id="SM00388">
    <property type="entry name" value="HisKA"/>
    <property type="match status" value="1"/>
</dbReference>
<dbReference type="PRINTS" id="PR00344">
    <property type="entry name" value="BCTRLSENSOR"/>
</dbReference>
<organism evidence="17 18">
    <name type="scientific">Roseiarcus fermentans</name>
    <dbReference type="NCBI Taxonomy" id="1473586"/>
    <lineage>
        <taxon>Bacteria</taxon>
        <taxon>Pseudomonadati</taxon>
        <taxon>Pseudomonadota</taxon>
        <taxon>Alphaproteobacteria</taxon>
        <taxon>Hyphomicrobiales</taxon>
        <taxon>Roseiarcaceae</taxon>
        <taxon>Roseiarcus</taxon>
    </lineage>
</organism>
<feature type="transmembrane region" description="Helical" evidence="13">
    <location>
        <begin position="28"/>
        <end position="52"/>
    </location>
</feature>
<dbReference type="Pfam" id="PF00672">
    <property type="entry name" value="HAMP"/>
    <property type="match status" value="1"/>
</dbReference>
<dbReference type="InterPro" id="IPR001789">
    <property type="entry name" value="Sig_transdc_resp-reg_receiver"/>
</dbReference>
<feature type="transmembrane region" description="Helical" evidence="13">
    <location>
        <begin position="257"/>
        <end position="277"/>
    </location>
</feature>
<dbReference type="EMBL" id="QNRK01000003">
    <property type="protein sequence ID" value="RBP17132.1"/>
    <property type="molecule type" value="Genomic_DNA"/>
</dbReference>
<evidence type="ECO:0000256" key="3">
    <source>
        <dbReference type="ARBA" id="ARBA00012438"/>
    </source>
</evidence>
<dbReference type="SUPFAM" id="SSF52172">
    <property type="entry name" value="CheY-like"/>
    <property type="match status" value="2"/>
</dbReference>
<evidence type="ECO:0000256" key="7">
    <source>
        <dbReference type="ARBA" id="ARBA00022777"/>
    </source>
</evidence>
<dbReference type="FunFam" id="3.30.565.10:FF:000010">
    <property type="entry name" value="Sensor histidine kinase RcsC"/>
    <property type="match status" value="1"/>
</dbReference>
<dbReference type="PROSITE" id="PS50109">
    <property type="entry name" value="HIS_KIN"/>
    <property type="match status" value="1"/>
</dbReference>
<dbReference type="RefSeq" id="WP_113887772.1">
    <property type="nucleotide sequence ID" value="NZ_QNRK01000003.1"/>
</dbReference>
<evidence type="ECO:0000256" key="2">
    <source>
        <dbReference type="ARBA" id="ARBA00004141"/>
    </source>
</evidence>
<feature type="transmembrane region" description="Helical" evidence="13">
    <location>
        <begin position="297"/>
        <end position="315"/>
    </location>
</feature>
<feature type="transmembrane region" description="Helical" evidence="13">
    <location>
        <begin position="441"/>
        <end position="459"/>
    </location>
</feature>
<protein>
    <recommendedName>
        <fullName evidence="3">histidine kinase</fullName>
        <ecNumber evidence="3">2.7.13.3</ecNumber>
    </recommendedName>
</protein>
<evidence type="ECO:0000313" key="18">
    <source>
        <dbReference type="Proteomes" id="UP000253529"/>
    </source>
</evidence>
<dbReference type="PROSITE" id="PS50885">
    <property type="entry name" value="HAMP"/>
    <property type="match status" value="1"/>
</dbReference>
<dbReference type="OrthoDB" id="9789782at2"/>
<comment type="catalytic activity">
    <reaction evidence="1">
        <text>ATP + protein L-histidine = ADP + protein N-phospho-L-histidine.</text>
        <dbReference type="EC" id="2.7.13.3"/>
    </reaction>
</comment>
<dbReference type="InterPro" id="IPR003660">
    <property type="entry name" value="HAMP_dom"/>
</dbReference>